<name>A0A656HD03_THINJ</name>
<keyword evidence="2" id="KW-0732">Signal</keyword>
<dbReference type="PANTHER" id="PTHR38589:SF1">
    <property type="entry name" value="BLR0621 PROTEIN"/>
    <property type="match status" value="1"/>
</dbReference>
<evidence type="ECO:0000256" key="1">
    <source>
        <dbReference type="PROSITE-ProRule" id="PRU01373"/>
    </source>
</evidence>
<dbReference type="Pfam" id="PF03734">
    <property type="entry name" value="YkuD"/>
    <property type="match status" value="1"/>
</dbReference>
<evidence type="ECO:0000259" key="3">
    <source>
        <dbReference type="PROSITE" id="PS52029"/>
    </source>
</evidence>
<evidence type="ECO:0000256" key="2">
    <source>
        <dbReference type="SAM" id="SignalP"/>
    </source>
</evidence>
<sequence precursor="true">MSNLFRLFPSLLAMLLAACSPKPELAVGMPDLPAATTQVLLVTAVDWDVSTASLQRMEKTGGQWHVVGGSIPVRIGRNGLGWGRGLHVDGAGVQKREGDGKAPAGIFPLGTVFGYARQAPAGVQMLYRQAGDRDYFVDATDSPDYNHWRSIPLSQANEPKQLWNSFERMRRDDHQYEYGMIVGHNMLGTVAGRGSAIFLHVWLDPEAATSGCTAMSKENLLEVLVWLKPAANPVLVQVPASELGHLRMATVGLP</sequence>
<dbReference type="GO" id="GO:0009252">
    <property type="term" value="P:peptidoglycan biosynthetic process"/>
    <property type="evidence" value="ECO:0007669"/>
    <property type="project" value="UniProtKB-KW"/>
</dbReference>
<dbReference type="Proteomes" id="UP000005317">
    <property type="component" value="Unassembled WGS sequence"/>
</dbReference>
<feature type="active site" description="Nucleophile" evidence="1">
    <location>
        <position position="212"/>
    </location>
</feature>
<dbReference type="GO" id="GO:0071555">
    <property type="term" value="P:cell wall organization"/>
    <property type="evidence" value="ECO:0007669"/>
    <property type="project" value="UniProtKB-UniRule"/>
</dbReference>
<reference evidence="5" key="1">
    <citation type="journal article" date="2011" name="Stand. Genomic Sci.">
        <title>Genome sequence of the filamentous, gliding Thiothrix nivea neotype strain (JP2(T)).</title>
        <authorList>
            <person name="Lapidus A."/>
            <person name="Nolan M."/>
            <person name="Lucas S."/>
            <person name="Glavina Del Rio T."/>
            <person name="Tice H."/>
            <person name="Cheng J.F."/>
            <person name="Tapia R."/>
            <person name="Han C."/>
            <person name="Goodwin L."/>
            <person name="Pitluck S."/>
            <person name="Liolios K."/>
            <person name="Pagani I."/>
            <person name="Ivanova N."/>
            <person name="Huntemann M."/>
            <person name="Mavromatis K."/>
            <person name="Mikhailova N."/>
            <person name="Pati A."/>
            <person name="Chen A."/>
            <person name="Palaniappan K."/>
            <person name="Land M."/>
            <person name="Brambilla E.M."/>
            <person name="Rohde M."/>
            <person name="Abt B."/>
            <person name="Verbarg S."/>
            <person name="Goker M."/>
            <person name="Bristow J."/>
            <person name="Eisen J.A."/>
            <person name="Markowitz V."/>
            <person name="Hugenholtz P."/>
            <person name="Kyrpides N.C."/>
            <person name="Klenk H.P."/>
            <person name="Woyke T."/>
        </authorList>
    </citation>
    <scope>NUCLEOTIDE SEQUENCE [LARGE SCALE GENOMIC DNA]</scope>
    <source>
        <strain evidence="5">ATCC 35100 / DSM 5205 / JP2</strain>
    </source>
</reference>
<dbReference type="InterPro" id="IPR005490">
    <property type="entry name" value="LD_TPept_cat_dom"/>
</dbReference>
<keyword evidence="1" id="KW-0133">Cell shape</keyword>
<dbReference type="RefSeq" id="WP_002708005.1">
    <property type="nucleotide sequence ID" value="NZ_JH651384.1"/>
</dbReference>
<dbReference type="PROSITE" id="PS52029">
    <property type="entry name" value="LD_TPASE"/>
    <property type="match status" value="1"/>
</dbReference>
<keyword evidence="5" id="KW-1185">Reference proteome</keyword>
<dbReference type="EMBL" id="JH651384">
    <property type="protein sequence ID" value="EIJ34062.1"/>
    <property type="molecule type" value="Genomic_DNA"/>
</dbReference>
<dbReference type="PANTHER" id="PTHR38589">
    <property type="entry name" value="BLR0621 PROTEIN"/>
    <property type="match status" value="1"/>
</dbReference>
<feature type="chain" id="PRO_5024818268" evidence="2">
    <location>
        <begin position="27"/>
        <end position="254"/>
    </location>
</feature>
<dbReference type="GO" id="GO:0016740">
    <property type="term" value="F:transferase activity"/>
    <property type="evidence" value="ECO:0007669"/>
    <property type="project" value="InterPro"/>
</dbReference>
<proteinExistence type="predicted"/>
<dbReference type="AlphaFoldDB" id="A0A656HD03"/>
<comment type="pathway">
    <text evidence="1">Cell wall biogenesis; peptidoglycan biosynthesis.</text>
</comment>
<evidence type="ECO:0000313" key="4">
    <source>
        <dbReference type="EMBL" id="EIJ34062.1"/>
    </source>
</evidence>
<gene>
    <name evidence="4" type="ORF">Thini_1459</name>
</gene>
<feature type="active site" description="Proton donor/acceptor" evidence="1">
    <location>
        <position position="200"/>
    </location>
</feature>
<feature type="domain" description="L,D-TPase catalytic" evidence="3">
    <location>
        <begin position="43"/>
        <end position="237"/>
    </location>
</feature>
<evidence type="ECO:0000313" key="5">
    <source>
        <dbReference type="Proteomes" id="UP000005317"/>
    </source>
</evidence>
<organism evidence="4 5">
    <name type="scientific">Thiothrix nivea (strain ATCC 35100 / DSM 5205 / JP2)</name>
    <dbReference type="NCBI Taxonomy" id="870187"/>
    <lineage>
        <taxon>Bacteria</taxon>
        <taxon>Pseudomonadati</taxon>
        <taxon>Pseudomonadota</taxon>
        <taxon>Gammaproteobacteria</taxon>
        <taxon>Thiotrichales</taxon>
        <taxon>Thiotrichaceae</taxon>
        <taxon>Thiothrix</taxon>
    </lineage>
</organism>
<keyword evidence="1" id="KW-0961">Cell wall biogenesis/degradation</keyword>
<accession>A0A656HD03</accession>
<feature type="signal peptide" evidence="2">
    <location>
        <begin position="1"/>
        <end position="26"/>
    </location>
</feature>
<keyword evidence="1" id="KW-0573">Peptidoglycan synthesis</keyword>
<dbReference type="PROSITE" id="PS51257">
    <property type="entry name" value="PROKAR_LIPOPROTEIN"/>
    <property type="match status" value="1"/>
</dbReference>
<dbReference type="GO" id="GO:0008360">
    <property type="term" value="P:regulation of cell shape"/>
    <property type="evidence" value="ECO:0007669"/>
    <property type="project" value="UniProtKB-UniRule"/>
</dbReference>
<protein>
    <submittedName>
        <fullName evidence="4">ErfK/YbiS/YcfS/YnhG family protein</fullName>
    </submittedName>
</protein>